<evidence type="ECO:0000313" key="3">
    <source>
        <dbReference type="Proteomes" id="UP000235672"/>
    </source>
</evidence>
<reference evidence="2 3" key="1">
    <citation type="submission" date="2016-05" db="EMBL/GenBank/DDBJ databases">
        <title>A degradative enzymes factory behind the ericoid mycorrhizal symbiosis.</title>
        <authorList>
            <consortium name="DOE Joint Genome Institute"/>
            <person name="Martino E."/>
            <person name="Morin E."/>
            <person name="Grelet G."/>
            <person name="Kuo A."/>
            <person name="Kohler A."/>
            <person name="Daghino S."/>
            <person name="Barry K."/>
            <person name="Choi C."/>
            <person name="Cichocki N."/>
            <person name="Clum A."/>
            <person name="Copeland A."/>
            <person name="Hainaut M."/>
            <person name="Haridas S."/>
            <person name="Labutti K."/>
            <person name="Lindquist E."/>
            <person name="Lipzen A."/>
            <person name="Khouja H.-R."/>
            <person name="Murat C."/>
            <person name="Ohm R."/>
            <person name="Olson A."/>
            <person name="Spatafora J."/>
            <person name="Veneault-Fourrey C."/>
            <person name="Henrissat B."/>
            <person name="Grigoriev I."/>
            <person name="Martin F."/>
            <person name="Perotto S."/>
        </authorList>
    </citation>
    <scope>NUCLEOTIDE SEQUENCE [LARGE SCALE GENOMIC DNA]</scope>
    <source>
        <strain evidence="2 3">UAMH 7357</strain>
    </source>
</reference>
<dbReference type="InterPro" id="IPR010730">
    <property type="entry name" value="HET"/>
</dbReference>
<protein>
    <submittedName>
        <fullName evidence="2">HET-domain-containing protein</fullName>
    </submittedName>
</protein>
<organism evidence="2 3">
    <name type="scientific">Hyaloscypha hepaticicola</name>
    <dbReference type="NCBI Taxonomy" id="2082293"/>
    <lineage>
        <taxon>Eukaryota</taxon>
        <taxon>Fungi</taxon>
        <taxon>Dikarya</taxon>
        <taxon>Ascomycota</taxon>
        <taxon>Pezizomycotina</taxon>
        <taxon>Leotiomycetes</taxon>
        <taxon>Helotiales</taxon>
        <taxon>Hyaloscyphaceae</taxon>
        <taxon>Hyaloscypha</taxon>
    </lineage>
</organism>
<dbReference type="PANTHER" id="PTHR24148:SF73">
    <property type="entry name" value="HET DOMAIN PROTEIN (AFU_ORTHOLOGUE AFUA_8G01020)"/>
    <property type="match status" value="1"/>
</dbReference>
<sequence length="169" mass="19531">PLDPTGTEIRLIRIEPSQQFSAQVRCSIFKVRLEDVPTYYALSYCWGDQSNPICIRLNGCLFPVGINLYLALRRLRSLAGDVPAVYWVDAVCIDQKTDEERGHQVSMMRNIYEGANEVSVWLGEAAQGSMDFLKQPALFGQRSWKAIRDLFLRAWWNRVWIYQEIVVSR</sequence>
<dbReference type="PANTHER" id="PTHR24148">
    <property type="entry name" value="ANKYRIN REPEAT DOMAIN-CONTAINING PROTEIN 39 HOMOLOG-RELATED"/>
    <property type="match status" value="1"/>
</dbReference>
<dbReference type="STRING" id="1745343.A0A2J6Q601"/>
<evidence type="ECO:0000259" key="1">
    <source>
        <dbReference type="Pfam" id="PF06985"/>
    </source>
</evidence>
<dbReference type="Pfam" id="PF06985">
    <property type="entry name" value="HET"/>
    <property type="match status" value="1"/>
</dbReference>
<dbReference type="EMBL" id="KZ613480">
    <property type="protein sequence ID" value="PMD21710.1"/>
    <property type="molecule type" value="Genomic_DNA"/>
</dbReference>
<proteinExistence type="predicted"/>
<feature type="non-terminal residue" evidence="2">
    <location>
        <position position="169"/>
    </location>
</feature>
<evidence type="ECO:0000313" key="2">
    <source>
        <dbReference type="EMBL" id="PMD21710.1"/>
    </source>
</evidence>
<keyword evidence="3" id="KW-1185">Reference proteome</keyword>
<feature type="non-terminal residue" evidence="2">
    <location>
        <position position="1"/>
    </location>
</feature>
<gene>
    <name evidence="2" type="ORF">NA56DRAFT_536078</name>
</gene>
<dbReference type="Proteomes" id="UP000235672">
    <property type="component" value="Unassembled WGS sequence"/>
</dbReference>
<dbReference type="AlphaFoldDB" id="A0A2J6Q601"/>
<dbReference type="InterPro" id="IPR052895">
    <property type="entry name" value="HetReg/Transcr_Mod"/>
</dbReference>
<feature type="domain" description="Heterokaryon incompatibility" evidence="1">
    <location>
        <begin position="39"/>
        <end position="164"/>
    </location>
</feature>
<dbReference type="OrthoDB" id="3600004at2759"/>
<name>A0A2J6Q601_9HELO</name>
<accession>A0A2J6Q601</accession>